<feature type="transmembrane region" description="Helical" evidence="1">
    <location>
        <begin position="235"/>
        <end position="255"/>
    </location>
</feature>
<keyword evidence="1" id="KW-1133">Transmembrane helix</keyword>
<accession>A0A6C0B7V2</accession>
<dbReference type="AlphaFoldDB" id="A0A6C0B7V2"/>
<evidence type="ECO:0000313" key="2">
    <source>
        <dbReference type="EMBL" id="QHS88307.1"/>
    </source>
</evidence>
<evidence type="ECO:0000256" key="1">
    <source>
        <dbReference type="SAM" id="Phobius"/>
    </source>
</evidence>
<evidence type="ECO:0008006" key="3">
    <source>
        <dbReference type="Google" id="ProtNLM"/>
    </source>
</evidence>
<organism evidence="2">
    <name type="scientific">viral metagenome</name>
    <dbReference type="NCBI Taxonomy" id="1070528"/>
    <lineage>
        <taxon>unclassified sequences</taxon>
        <taxon>metagenomes</taxon>
        <taxon>organismal metagenomes</taxon>
    </lineage>
</organism>
<protein>
    <recommendedName>
        <fullName evidence="3">Nucleotide-diphospho-sugar transferase domain-containing protein</fullName>
    </recommendedName>
</protein>
<name>A0A6C0B7V2_9ZZZZ</name>
<reference evidence="2" key="1">
    <citation type="journal article" date="2020" name="Nature">
        <title>Giant virus diversity and host interactions through global metagenomics.</title>
        <authorList>
            <person name="Schulz F."/>
            <person name="Roux S."/>
            <person name="Paez-Espino D."/>
            <person name="Jungbluth S."/>
            <person name="Walsh D.A."/>
            <person name="Denef V.J."/>
            <person name="McMahon K.D."/>
            <person name="Konstantinidis K.T."/>
            <person name="Eloe-Fadrosh E.A."/>
            <person name="Kyrpides N.C."/>
            <person name="Woyke T."/>
        </authorList>
    </citation>
    <scope>NUCLEOTIDE SEQUENCE</scope>
    <source>
        <strain evidence="2">GVMAG-M-3300010158-55</strain>
    </source>
</reference>
<keyword evidence="1" id="KW-0812">Transmembrane</keyword>
<keyword evidence="1" id="KW-0472">Membrane</keyword>
<proteinExistence type="predicted"/>
<dbReference type="EMBL" id="MN739095">
    <property type="protein sequence ID" value="QHS88307.1"/>
    <property type="molecule type" value="Genomic_DNA"/>
</dbReference>
<sequence length="269" mass="31703">MHFITFGSHANYIDAAIRLCNQAYPFYLFTTITAYTGAYLKKDKTFWKQHGEFITKHKRGFGYWLWKPYLILKTMNQLKDGEIILYLDCGCELDLSEKKYLIDSIEIVKKDKIIGSDTQCMEKVWNKRDLIEFLDMDKDEHTSSSQRQAGALMIFVCDETRKLVNEWYQLSCDYHNIDDSPSILPNCTEFKEHRHDQSIFSLLTKKYNVFSTTCIDTYCIKYLRNRSGSTKLQPITQWCILIVYFIYVAFIVLLVQNKCHLPHNLSVLQ</sequence>